<sequence length="86" mass="9006">MVFRDPDPVRASIAPRIRYAGAVVGILATCGVVLLLPFLLHTCGLQVSTAWGLGKLAAPICLVGSIPGLLFARQIFQWGGSFGLIG</sequence>
<protein>
    <submittedName>
        <fullName evidence="2">Uncharacterized protein</fullName>
    </submittedName>
</protein>
<evidence type="ECO:0000313" key="3">
    <source>
        <dbReference type="Proteomes" id="UP000490980"/>
    </source>
</evidence>
<reference evidence="2 3" key="1">
    <citation type="submission" date="2020-03" db="EMBL/GenBank/DDBJ databases">
        <authorList>
            <person name="Lai Q."/>
        </authorList>
    </citation>
    <scope>NUCLEOTIDE SEQUENCE [LARGE SCALE GENOMIC DNA]</scope>
    <source>
        <strain evidence="2 3">CCUG 25036</strain>
    </source>
</reference>
<dbReference type="Proteomes" id="UP000490980">
    <property type="component" value="Unassembled WGS sequence"/>
</dbReference>
<name>A0A7X5UB41_9GAMM</name>
<keyword evidence="3" id="KW-1185">Reference proteome</keyword>
<keyword evidence="1" id="KW-0472">Membrane</keyword>
<dbReference type="AlphaFoldDB" id="A0A7X5UB41"/>
<comment type="caution">
    <text evidence="2">The sequence shown here is derived from an EMBL/GenBank/DDBJ whole genome shotgun (WGS) entry which is preliminary data.</text>
</comment>
<feature type="transmembrane region" description="Helical" evidence="1">
    <location>
        <begin position="52"/>
        <end position="72"/>
    </location>
</feature>
<dbReference type="RefSeq" id="WP_166948880.1">
    <property type="nucleotide sequence ID" value="NZ_JAARLZ010000006.1"/>
</dbReference>
<organism evidence="2 3">
    <name type="scientific">Luteibacter anthropi</name>
    <dbReference type="NCBI Taxonomy" id="564369"/>
    <lineage>
        <taxon>Bacteria</taxon>
        <taxon>Pseudomonadati</taxon>
        <taxon>Pseudomonadota</taxon>
        <taxon>Gammaproteobacteria</taxon>
        <taxon>Lysobacterales</taxon>
        <taxon>Rhodanobacteraceae</taxon>
        <taxon>Luteibacter</taxon>
    </lineage>
</organism>
<gene>
    <name evidence="2" type="ORF">HBF25_12470</name>
</gene>
<keyword evidence="1" id="KW-1133">Transmembrane helix</keyword>
<keyword evidence="1" id="KW-0812">Transmembrane</keyword>
<proteinExistence type="predicted"/>
<accession>A0A7X5UB41</accession>
<feature type="transmembrane region" description="Helical" evidence="1">
    <location>
        <begin position="20"/>
        <end position="40"/>
    </location>
</feature>
<evidence type="ECO:0000256" key="1">
    <source>
        <dbReference type="SAM" id="Phobius"/>
    </source>
</evidence>
<dbReference type="EMBL" id="JAARLZ010000006">
    <property type="protein sequence ID" value="NII07198.1"/>
    <property type="molecule type" value="Genomic_DNA"/>
</dbReference>
<evidence type="ECO:0000313" key="2">
    <source>
        <dbReference type="EMBL" id="NII07198.1"/>
    </source>
</evidence>